<name>A0ABY6BA69_9GAMM</name>
<accession>A0ABY6BA69</accession>
<protein>
    <submittedName>
        <fullName evidence="1">ImmA/IrrE family metallo-endopeptidase</fullName>
    </submittedName>
</protein>
<dbReference type="EMBL" id="CP104694">
    <property type="protein sequence ID" value="UXI66043.1"/>
    <property type="molecule type" value="Genomic_DNA"/>
</dbReference>
<dbReference type="RefSeq" id="WP_261693029.1">
    <property type="nucleotide sequence ID" value="NZ_CP104694.1"/>
</dbReference>
<evidence type="ECO:0000313" key="2">
    <source>
        <dbReference type="Proteomes" id="UP001064632"/>
    </source>
</evidence>
<reference evidence="1" key="1">
    <citation type="submission" date="2022-09" db="EMBL/GenBank/DDBJ databases">
        <title>Tahibacter sp. nov., isolated from a fresh water.</title>
        <authorList>
            <person name="Baek J.H."/>
            <person name="Lee J.K."/>
            <person name="Kim J.M."/>
            <person name="Jeon C.O."/>
        </authorList>
    </citation>
    <scope>NUCLEOTIDE SEQUENCE</scope>
    <source>
        <strain evidence="1">W38</strain>
    </source>
</reference>
<sequence length="309" mass="35039">MIDPTYLPVRLLENNVLHAFVNANPGAQRLLQHAIERQLFRPEVDYVTDGNRVTYPSINVNTRIMRVQETHFAMLWAATYGLTVLYEVGVHQAKVDGNFTGDIDLTNPLFHHAELAIQWACSLRIRFSVWPEWLVTPAAESAVDLENRHALLTNGIASDAMASLMWHEFAHLAMGHSNPTNDPAVQQQLEQEADDFAFHALVPQHATEDERVLKGWALVMPFLAHLLSLKHPSAMRSTRHGDVDVRLSHVLSRFHFAAQANRDYFYGLAAVAVTAAMRRWSIDLPDVPDQSMEEFFNACLDRLDEVLER</sequence>
<organism evidence="1 2">
    <name type="scientific">Tahibacter amnicola</name>
    <dbReference type="NCBI Taxonomy" id="2976241"/>
    <lineage>
        <taxon>Bacteria</taxon>
        <taxon>Pseudomonadati</taxon>
        <taxon>Pseudomonadota</taxon>
        <taxon>Gammaproteobacteria</taxon>
        <taxon>Lysobacterales</taxon>
        <taxon>Rhodanobacteraceae</taxon>
        <taxon>Tahibacter</taxon>
    </lineage>
</organism>
<dbReference type="Proteomes" id="UP001064632">
    <property type="component" value="Chromosome"/>
</dbReference>
<evidence type="ECO:0000313" key="1">
    <source>
        <dbReference type="EMBL" id="UXI66043.1"/>
    </source>
</evidence>
<keyword evidence="2" id="KW-1185">Reference proteome</keyword>
<proteinExistence type="predicted"/>
<gene>
    <name evidence="1" type="ORF">N4264_14920</name>
</gene>